<dbReference type="InterPro" id="IPR036097">
    <property type="entry name" value="HisK_dim/P_sf"/>
</dbReference>
<evidence type="ECO:0000256" key="5">
    <source>
        <dbReference type="ARBA" id="ARBA00022741"/>
    </source>
</evidence>
<dbReference type="SMART" id="SM00086">
    <property type="entry name" value="PAC"/>
    <property type="match status" value="1"/>
</dbReference>
<keyword evidence="9" id="KW-0175">Coiled coil</keyword>
<keyword evidence="8" id="KW-0902">Two-component regulatory system</keyword>
<evidence type="ECO:0000256" key="8">
    <source>
        <dbReference type="ARBA" id="ARBA00023012"/>
    </source>
</evidence>
<evidence type="ECO:0000256" key="1">
    <source>
        <dbReference type="ARBA" id="ARBA00000085"/>
    </source>
</evidence>
<comment type="caution">
    <text evidence="13">The sequence shown here is derived from an EMBL/GenBank/DDBJ whole genome shotgun (WGS) entry which is preliminary data.</text>
</comment>
<dbReference type="RefSeq" id="WP_393015262.1">
    <property type="nucleotide sequence ID" value="NZ_JAZAQF010000090.1"/>
</dbReference>
<dbReference type="CDD" id="cd00130">
    <property type="entry name" value="PAS"/>
    <property type="match status" value="1"/>
</dbReference>
<dbReference type="InterPro" id="IPR000014">
    <property type="entry name" value="PAS"/>
</dbReference>
<feature type="coiled-coil region" evidence="9">
    <location>
        <begin position="131"/>
        <end position="165"/>
    </location>
</feature>
<dbReference type="SMART" id="SM00388">
    <property type="entry name" value="HisKA"/>
    <property type="match status" value="1"/>
</dbReference>
<dbReference type="EMBL" id="JAZAQF010000090">
    <property type="protein sequence ID" value="MFG3819386.1"/>
    <property type="molecule type" value="Genomic_DNA"/>
</dbReference>
<protein>
    <recommendedName>
        <fullName evidence="2">histidine kinase</fullName>
        <ecNumber evidence="2">2.7.13.3</ecNumber>
    </recommendedName>
</protein>
<proteinExistence type="predicted"/>
<feature type="domain" description="PAS" evidence="11">
    <location>
        <begin position="8"/>
        <end position="78"/>
    </location>
</feature>
<dbReference type="InterPro" id="IPR003661">
    <property type="entry name" value="HisK_dim/P_dom"/>
</dbReference>
<dbReference type="PRINTS" id="PR00344">
    <property type="entry name" value="BCTRLSENSOR"/>
</dbReference>
<evidence type="ECO:0000313" key="14">
    <source>
        <dbReference type="Proteomes" id="UP001604335"/>
    </source>
</evidence>
<evidence type="ECO:0000256" key="2">
    <source>
        <dbReference type="ARBA" id="ARBA00012438"/>
    </source>
</evidence>
<dbReference type="Gene3D" id="1.10.287.130">
    <property type="match status" value="1"/>
</dbReference>
<dbReference type="InterPro" id="IPR000700">
    <property type="entry name" value="PAS-assoc_C"/>
</dbReference>
<dbReference type="InterPro" id="IPR001610">
    <property type="entry name" value="PAC"/>
</dbReference>
<dbReference type="PANTHER" id="PTHR43065:SF10">
    <property type="entry name" value="PEROXIDE STRESS-ACTIVATED HISTIDINE KINASE MAK3"/>
    <property type="match status" value="1"/>
</dbReference>
<gene>
    <name evidence="13" type="ORF">VPK24_17200</name>
</gene>
<evidence type="ECO:0000259" key="11">
    <source>
        <dbReference type="PROSITE" id="PS50112"/>
    </source>
</evidence>
<evidence type="ECO:0000313" key="13">
    <source>
        <dbReference type="EMBL" id="MFG3819386.1"/>
    </source>
</evidence>
<dbReference type="PROSITE" id="PS50113">
    <property type="entry name" value="PAC"/>
    <property type="match status" value="1"/>
</dbReference>
<keyword evidence="14" id="KW-1185">Reference proteome</keyword>
<feature type="domain" description="Histidine kinase" evidence="10">
    <location>
        <begin position="174"/>
        <end position="433"/>
    </location>
</feature>
<dbReference type="SUPFAM" id="SSF55874">
    <property type="entry name" value="ATPase domain of HSP90 chaperone/DNA topoisomerase II/histidine kinase"/>
    <property type="match status" value="1"/>
</dbReference>
<evidence type="ECO:0000256" key="9">
    <source>
        <dbReference type="SAM" id="Coils"/>
    </source>
</evidence>
<organism evidence="13 14">
    <name type="scientific">Limnothrix redekei LRLZ20PSL1</name>
    <dbReference type="NCBI Taxonomy" id="3112953"/>
    <lineage>
        <taxon>Bacteria</taxon>
        <taxon>Bacillati</taxon>
        <taxon>Cyanobacteriota</taxon>
        <taxon>Cyanophyceae</taxon>
        <taxon>Pseudanabaenales</taxon>
        <taxon>Pseudanabaenaceae</taxon>
        <taxon>Limnothrix</taxon>
    </lineage>
</organism>
<dbReference type="SMART" id="SM00091">
    <property type="entry name" value="PAS"/>
    <property type="match status" value="1"/>
</dbReference>
<keyword evidence="4" id="KW-0808">Transferase</keyword>
<evidence type="ECO:0000259" key="10">
    <source>
        <dbReference type="PROSITE" id="PS50109"/>
    </source>
</evidence>
<dbReference type="Gene3D" id="3.30.450.20">
    <property type="entry name" value="PAS domain"/>
    <property type="match status" value="1"/>
</dbReference>
<keyword evidence="5" id="KW-0547">Nucleotide-binding</keyword>
<accession>A0ABW7CE39</accession>
<dbReference type="PANTHER" id="PTHR43065">
    <property type="entry name" value="SENSOR HISTIDINE KINASE"/>
    <property type="match status" value="1"/>
</dbReference>
<dbReference type="Gene3D" id="3.30.565.10">
    <property type="entry name" value="Histidine kinase-like ATPase, C-terminal domain"/>
    <property type="match status" value="1"/>
</dbReference>
<evidence type="ECO:0000256" key="3">
    <source>
        <dbReference type="ARBA" id="ARBA00022553"/>
    </source>
</evidence>
<dbReference type="Pfam" id="PF00989">
    <property type="entry name" value="PAS"/>
    <property type="match status" value="1"/>
</dbReference>
<evidence type="ECO:0000256" key="6">
    <source>
        <dbReference type="ARBA" id="ARBA00022777"/>
    </source>
</evidence>
<feature type="domain" description="PAC" evidence="12">
    <location>
        <begin position="81"/>
        <end position="133"/>
    </location>
</feature>
<dbReference type="Pfam" id="PF02518">
    <property type="entry name" value="HATPase_c"/>
    <property type="match status" value="1"/>
</dbReference>
<dbReference type="InterPro" id="IPR005467">
    <property type="entry name" value="His_kinase_dom"/>
</dbReference>
<dbReference type="InterPro" id="IPR013767">
    <property type="entry name" value="PAS_fold"/>
</dbReference>
<keyword evidence="6" id="KW-0418">Kinase</keyword>
<comment type="catalytic activity">
    <reaction evidence="1">
        <text>ATP + protein L-histidine = ADP + protein N-phospho-L-histidine.</text>
        <dbReference type="EC" id="2.7.13.3"/>
    </reaction>
</comment>
<evidence type="ECO:0000256" key="7">
    <source>
        <dbReference type="ARBA" id="ARBA00022840"/>
    </source>
</evidence>
<evidence type="ECO:0000256" key="4">
    <source>
        <dbReference type="ARBA" id="ARBA00022679"/>
    </source>
</evidence>
<dbReference type="SUPFAM" id="SSF47384">
    <property type="entry name" value="Homodimeric domain of signal transducing histidine kinase"/>
    <property type="match status" value="1"/>
</dbReference>
<dbReference type="InterPro" id="IPR003594">
    <property type="entry name" value="HATPase_dom"/>
</dbReference>
<dbReference type="InterPro" id="IPR036890">
    <property type="entry name" value="HATPase_C_sf"/>
</dbReference>
<keyword evidence="7 13" id="KW-0067">ATP-binding</keyword>
<dbReference type="SMART" id="SM00387">
    <property type="entry name" value="HATPase_c"/>
    <property type="match status" value="1"/>
</dbReference>
<reference evidence="14" key="1">
    <citation type="journal article" date="2024" name="Algal Res.">
        <title>Biochemical, toxicological and genomic investigation of a high-biomass producing Limnothrix strain isolated from Italian shallow drinking water reservoir.</title>
        <authorList>
            <person name="Simonazzi M."/>
            <person name="Shishido T.K."/>
            <person name="Delbaje E."/>
            <person name="Wahlsten M."/>
            <person name="Fewer D.P."/>
            <person name="Sivonen K."/>
            <person name="Pezzolesi L."/>
            <person name="Pistocchi R."/>
        </authorList>
    </citation>
    <scope>NUCLEOTIDE SEQUENCE [LARGE SCALE GENOMIC DNA]</scope>
    <source>
        <strain evidence="14">LRLZ20PSL1</strain>
    </source>
</reference>
<keyword evidence="3" id="KW-0597">Phosphoprotein</keyword>
<dbReference type="InterPro" id="IPR035965">
    <property type="entry name" value="PAS-like_dom_sf"/>
</dbReference>
<dbReference type="Proteomes" id="UP001604335">
    <property type="component" value="Unassembled WGS sequence"/>
</dbReference>
<dbReference type="GO" id="GO:0005524">
    <property type="term" value="F:ATP binding"/>
    <property type="evidence" value="ECO:0007669"/>
    <property type="project" value="UniProtKB-KW"/>
</dbReference>
<name>A0ABW7CE39_9CYAN</name>
<dbReference type="InterPro" id="IPR004358">
    <property type="entry name" value="Sig_transdc_His_kin-like_C"/>
</dbReference>
<dbReference type="CDD" id="cd00082">
    <property type="entry name" value="HisKA"/>
    <property type="match status" value="1"/>
</dbReference>
<evidence type="ECO:0000259" key="12">
    <source>
        <dbReference type="PROSITE" id="PS50113"/>
    </source>
</evidence>
<dbReference type="PROSITE" id="PS50109">
    <property type="entry name" value="HIS_KIN"/>
    <property type="match status" value="1"/>
</dbReference>
<dbReference type="PROSITE" id="PS50112">
    <property type="entry name" value="PAS"/>
    <property type="match status" value="1"/>
</dbReference>
<dbReference type="EC" id="2.7.13.3" evidence="2"/>
<dbReference type="SUPFAM" id="SSF55785">
    <property type="entry name" value="PYP-like sensor domain (PAS domain)"/>
    <property type="match status" value="1"/>
</dbReference>
<dbReference type="NCBIfam" id="TIGR00229">
    <property type="entry name" value="sensory_box"/>
    <property type="match status" value="1"/>
</dbReference>
<sequence>MSNQFLGITEKLSFLIQQTPLALIEWNQDFCVISWNPAAEKIFGYSAEEIYLQPVSRIVSPTIQTTLKPLMVALLEERKTVVYQNENLRKDGSTIICEWINTPVFDDEGRMLSIYSIAQNVTDRVTAERRLQESEAQLLEKSTTLEQVVEQLQQAQIQLVQSEKMSALGNLVAGVAHEINNPLGFLKGNIRPALEHLEDLFALLDAYAEHHPNPHQQVQQLIEEVDLEFIRQDLPKLLESMNQGIDRIKTISDSLRTFSRLDSEYPVSFDLQDGLDSTILLLKHRLKSHDHRPAIQVIKNYGDVPEVECFAGQLNQVFMNLLANAIDELDEACRDHSFQELSEHPPQIIITTALAADQKSVHLSIQDNGRGIAEELQSQIFEHLFTTKLVGKGTGLGLTLSRQVIEEKHGGRLWLESQLGVGTTFMIELPLVCVDRS</sequence>